<feature type="transmembrane region" description="Helical" evidence="1">
    <location>
        <begin position="130"/>
        <end position="154"/>
    </location>
</feature>
<feature type="transmembrane region" description="Helical" evidence="1">
    <location>
        <begin position="200"/>
        <end position="221"/>
    </location>
</feature>
<evidence type="ECO:0000313" key="3">
    <source>
        <dbReference type="Proteomes" id="UP000198287"/>
    </source>
</evidence>
<dbReference type="EMBL" id="LNIX01000013">
    <property type="protein sequence ID" value="OXA47543.1"/>
    <property type="molecule type" value="Genomic_DNA"/>
</dbReference>
<proteinExistence type="predicted"/>
<accession>A0A226DQR8</accession>
<reference evidence="2 3" key="1">
    <citation type="submission" date="2015-12" db="EMBL/GenBank/DDBJ databases">
        <title>The genome of Folsomia candida.</title>
        <authorList>
            <person name="Faddeeva A."/>
            <person name="Derks M.F."/>
            <person name="Anvar Y."/>
            <person name="Smit S."/>
            <person name="Van Straalen N."/>
            <person name="Roelofs D."/>
        </authorList>
    </citation>
    <scope>NUCLEOTIDE SEQUENCE [LARGE SCALE GENOMIC DNA]</scope>
    <source>
        <strain evidence="2 3">VU population</strain>
        <tissue evidence="2">Whole body</tissue>
    </source>
</reference>
<dbReference type="Proteomes" id="UP000198287">
    <property type="component" value="Unassembled WGS sequence"/>
</dbReference>
<keyword evidence="3" id="KW-1185">Reference proteome</keyword>
<feature type="transmembrane region" description="Helical" evidence="1">
    <location>
        <begin position="74"/>
        <end position="95"/>
    </location>
</feature>
<organism evidence="2 3">
    <name type="scientific">Folsomia candida</name>
    <name type="common">Springtail</name>
    <dbReference type="NCBI Taxonomy" id="158441"/>
    <lineage>
        <taxon>Eukaryota</taxon>
        <taxon>Metazoa</taxon>
        <taxon>Ecdysozoa</taxon>
        <taxon>Arthropoda</taxon>
        <taxon>Hexapoda</taxon>
        <taxon>Collembola</taxon>
        <taxon>Entomobryomorpha</taxon>
        <taxon>Isotomoidea</taxon>
        <taxon>Isotomidae</taxon>
        <taxon>Proisotominae</taxon>
        <taxon>Folsomia</taxon>
    </lineage>
</organism>
<keyword evidence="1" id="KW-0472">Membrane</keyword>
<feature type="transmembrane region" description="Helical" evidence="1">
    <location>
        <begin position="47"/>
        <end position="68"/>
    </location>
</feature>
<comment type="caution">
    <text evidence="2">The sequence shown here is derived from an EMBL/GenBank/DDBJ whole genome shotgun (WGS) entry which is preliminary data.</text>
</comment>
<protein>
    <submittedName>
        <fullName evidence="2">Uncharacterized protein</fullName>
    </submittedName>
</protein>
<keyword evidence="1" id="KW-0812">Transmembrane</keyword>
<gene>
    <name evidence="2" type="ORF">Fcan01_17987</name>
</gene>
<sequence length="351" mass="39545">MVSEIVLPHLTRHFSIAQLNHCLFYEWNPKKNLVTKSGPFDRKWSRVMLLISWGYIILQIIGLIISSATPAEKIFPGTLMYLYIACSSTGIAWSADPANLKLMNIIYGSEQRSRQDYDRNSKILSTLINLAYSLLNFTAYVVFPPAIVVMLVILPCQKPLLGSFLLPDDECSRPLFQSICCIMLILRVLLILVEFIQLCHLVVVATHYTVYIMVSGILYVWEETIKVLRFPSSLEGYRDLQVLETILNTSIRFRIFPTLLTVAPTLEILAIFAGIKYHDAIGGIHLVLTVLLALNATVLNVMYCTGAGIVCRKSGEYLRDMKAKVKSKVEKKLLRSYAPLKPSKLAKVGVE</sequence>
<dbReference type="AlphaFoldDB" id="A0A226DQR8"/>
<keyword evidence="1" id="KW-1133">Transmembrane helix</keyword>
<evidence type="ECO:0000313" key="2">
    <source>
        <dbReference type="EMBL" id="OXA47543.1"/>
    </source>
</evidence>
<evidence type="ECO:0000256" key="1">
    <source>
        <dbReference type="SAM" id="Phobius"/>
    </source>
</evidence>
<feature type="transmembrane region" description="Helical" evidence="1">
    <location>
        <begin position="282"/>
        <end position="303"/>
    </location>
</feature>
<feature type="transmembrane region" description="Helical" evidence="1">
    <location>
        <begin position="174"/>
        <end position="193"/>
    </location>
</feature>
<name>A0A226DQR8_FOLCA</name>